<comment type="function">
    <text evidence="2">Involved in fatty acylation of protoxin at internal lysine residues, thereby converting it to the active toxin.</text>
</comment>
<dbReference type="GO" id="GO:0005737">
    <property type="term" value="C:cytoplasm"/>
    <property type="evidence" value="ECO:0007669"/>
    <property type="project" value="UniProtKB-SubCell"/>
</dbReference>
<evidence type="ECO:0000313" key="4">
    <source>
        <dbReference type="EMBL" id="PYF01799.1"/>
    </source>
</evidence>
<dbReference type="Pfam" id="PF02794">
    <property type="entry name" value="HlyC"/>
    <property type="match status" value="1"/>
</dbReference>
<keyword evidence="2" id="KW-0204">Cytolysis</keyword>
<dbReference type="InterPro" id="IPR003996">
    <property type="entry name" value="RTX_toxin-activating_protC_bac"/>
</dbReference>
<proteinExistence type="inferred from homology"/>
<evidence type="ECO:0000256" key="1">
    <source>
        <dbReference type="ARBA" id="ARBA00005686"/>
    </source>
</evidence>
<dbReference type="RefSeq" id="WP_110781548.1">
    <property type="nucleotide sequence ID" value="NZ_QJTI01000017.1"/>
</dbReference>
<dbReference type="GO" id="GO:0031640">
    <property type="term" value="P:killing of cells of another organism"/>
    <property type="evidence" value="ECO:0007669"/>
    <property type="project" value="UniProtKB-KW"/>
</dbReference>
<keyword evidence="2 4" id="KW-0012">Acyltransferase</keyword>
<accession>A0A318TQ80</accession>
<comment type="caution">
    <text evidence="4">The sequence shown here is derived from an EMBL/GenBank/DDBJ whole genome shotgun (WGS) entry which is preliminary data.</text>
</comment>
<comment type="subcellular location">
    <subcellularLocation>
        <location evidence="2">Cytoplasm</location>
    </subcellularLocation>
</comment>
<evidence type="ECO:0000313" key="5">
    <source>
        <dbReference type="Proteomes" id="UP000248148"/>
    </source>
</evidence>
<sequence>MATNSNEQAAAEQPGLNGINGGAAAEHAAPKDRPLDPELLSQITAFRTRIQASVGEVVLAMLNLPRYRNQTLADVMHLVVEPMIRDRIAIAKSGGDGKLEETAGIAIWASVSDEVDAKIREQIQARVFPVRLKAEDWNSGDTHWLLDVIAPSQKVATAVLANFKQVVKDKPVRIHPIVSQLVDPAVLDKMKVRPVGEAGGGSLGAHNGLATRTLRKAADSDRE</sequence>
<dbReference type="EMBL" id="QJTI01000017">
    <property type="protein sequence ID" value="PYF01799.1"/>
    <property type="molecule type" value="Genomic_DNA"/>
</dbReference>
<protein>
    <recommendedName>
        <fullName evidence="2">RTX toxin-activating lysine-acyltransferase</fullName>
        <ecNumber evidence="2">2.3.1.-</ecNumber>
    </recommendedName>
</protein>
<dbReference type="AlphaFoldDB" id="A0A318TQ80"/>
<dbReference type="GO" id="GO:0016746">
    <property type="term" value="F:acyltransferase activity"/>
    <property type="evidence" value="ECO:0007669"/>
    <property type="project" value="UniProtKB-UniRule"/>
</dbReference>
<feature type="region of interest" description="Disordered" evidence="3">
    <location>
        <begin position="1"/>
        <end position="34"/>
    </location>
</feature>
<dbReference type="OrthoDB" id="5431564at2"/>
<evidence type="ECO:0000256" key="3">
    <source>
        <dbReference type="SAM" id="MobiDB-lite"/>
    </source>
</evidence>
<evidence type="ECO:0000256" key="2">
    <source>
        <dbReference type="RuleBase" id="RU368102"/>
    </source>
</evidence>
<dbReference type="GO" id="GO:0009404">
    <property type="term" value="P:toxin metabolic process"/>
    <property type="evidence" value="ECO:0007669"/>
    <property type="project" value="UniProtKB-UniRule"/>
</dbReference>
<keyword evidence="5" id="KW-1185">Reference proteome</keyword>
<keyword evidence="2" id="KW-0963">Cytoplasm</keyword>
<comment type="similarity">
    <text evidence="1 2">Belongs to the RTX toxin acyltransferase family.</text>
</comment>
<dbReference type="Proteomes" id="UP000248148">
    <property type="component" value="Unassembled WGS sequence"/>
</dbReference>
<name>A0A318TQ80_9BRAD</name>
<dbReference type="EC" id="2.3.1.-" evidence="2"/>
<keyword evidence="2 4" id="KW-0808">Transferase</keyword>
<reference evidence="4 5" key="1">
    <citation type="submission" date="2018-06" db="EMBL/GenBank/DDBJ databases">
        <title>Genomic Encyclopedia of Archaeal and Bacterial Type Strains, Phase II (KMG-II): from individual species to whole genera.</title>
        <authorList>
            <person name="Goeker M."/>
        </authorList>
    </citation>
    <scope>NUCLEOTIDE SEQUENCE [LARGE SCALE GENOMIC DNA]</scope>
    <source>
        <strain evidence="4 5">JCM 11668</strain>
    </source>
</reference>
<gene>
    <name evidence="4" type="ORF">BJ122_11722</name>
</gene>
<organism evidence="4 5">
    <name type="scientific">Rhodopseudomonas faecalis</name>
    <dbReference type="NCBI Taxonomy" id="99655"/>
    <lineage>
        <taxon>Bacteria</taxon>
        <taxon>Pseudomonadati</taxon>
        <taxon>Pseudomonadota</taxon>
        <taxon>Alphaproteobacteria</taxon>
        <taxon>Hyphomicrobiales</taxon>
        <taxon>Nitrobacteraceae</taxon>
        <taxon>Rhodopseudomonas</taxon>
    </lineage>
</organism>